<dbReference type="SUPFAM" id="SSF46626">
    <property type="entry name" value="Cytochrome c"/>
    <property type="match status" value="2"/>
</dbReference>
<dbReference type="InterPro" id="IPR036909">
    <property type="entry name" value="Cyt_c-like_dom_sf"/>
</dbReference>
<dbReference type="EMBL" id="CP003600">
    <property type="protein sequence ID" value="AFY93213.1"/>
    <property type="molecule type" value="Genomic_DNA"/>
</dbReference>
<feature type="binding site" description="axial binding residue" evidence="9">
    <location>
        <position position="312"/>
    </location>
    <ligand>
        <name>heme c</name>
        <dbReference type="ChEBI" id="CHEBI:61717"/>
        <label>2</label>
    </ligand>
    <ligandPart>
        <name>Fe</name>
        <dbReference type="ChEBI" id="CHEBI:18248"/>
    </ligandPart>
</feature>
<dbReference type="KEGG" id="cmp:Cha6605_2127"/>
<dbReference type="STRING" id="1173020.Cha6605_2127"/>
<dbReference type="InterPro" id="IPR026259">
    <property type="entry name" value="MauG/Cytc_peroxidase"/>
</dbReference>
<dbReference type="Proteomes" id="UP000010366">
    <property type="component" value="Chromosome"/>
</dbReference>
<dbReference type="GO" id="GO:0004130">
    <property type="term" value="F:cytochrome-c peroxidase activity"/>
    <property type="evidence" value="ECO:0007669"/>
    <property type="project" value="TreeGrafter"/>
</dbReference>
<dbReference type="Gene3D" id="1.10.760.10">
    <property type="entry name" value="Cytochrome c-like domain"/>
    <property type="match status" value="2"/>
</dbReference>
<comment type="subcellular location">
    <subcellularLocation>
        <location evidence="1">Periplasm</location>
    </subcellularLocation>
</comment>
<keyword evidence="10" id="KW-1133">Transmembrane helix</keyword>
<comment type="PTM">
    <text evidence="8">Binds 2 heme groups per subunit.</text>
</comment>
<proteinExistence type="predicted"/>
<dbReference type="PANTHER" id="PTHR30600">
    <property type="entry name" value="CYTOCHROME C PEROXIDASE-RELATED"/>
    <property type="match status" value="1"/>
</dbReference>
<dbReference type="OrthoDB" id="9772811at2"/>
<evidence type="ECO:0000256" key="2">
    <source>
        <dbReference type="ARBA" id="ARBA00022617"/>
    </source>
</evidence>
<evidence type="ECO:0000256" key="1">
    <source>
        <dbReference type="ARBA" id="ARBA00004418"/>
    </source>
</evidence>
<dbReference type="HOGENOM" id="CLU_034652_1_0_3"/>
<feature type="domain" description="Cytochrome c" evidence="11">
    <location>
        <begin position="67"/>
        <end position="199"/>
    </location>
</feature>
<feature type="binding site" description="covalent" evidence="8">
    <location>
        <position position="89"/>
    </location>
    <ligand>
        <name>heme c</name>
        <dbReference type="ChEBI" id="CHEBI:61717"/>
        <label>1</label>
    </ligand>
</feature>
<sequence>MQLLNIDRRIQRWIYFAALIFGASLLVLFLQHRSSFQPSVTIPKQIEIALTGEPIQAIPQEIAINLPKVTLGEKLFQDVRLSTNNQKSCLSCHSFSLGGADGRSHSIGINGIPTEVNTPTVFNARFNFRLNWNGKYTNLSDHLDALMSNPKVMGVQWPAAIRSLEQVPEYRQLFDRVYPDGLTPTNIKDALVAYELSLNTPNARFDRFLLGDKQALTAAEIEGYRLFKANGCISCHQGVNVGGNMFQPFGIMSDYFAARGRMTPADLGRFNVTKNEADRHLFRVPSLRNVALTAPYFHDGSAKTLEEAIATMTKYQLGRTLPTEQIASIAKFLRTLTGEYRGKPL</sequence>
<dbReference type="InterPro" id="IPR009056">
    <property type="entry name" value="Cyt_c-like_dom"/>
</dbReference>
<dbReference type="PROSITE" id="PS51007">
    <property type="entry name" value="CYTC"/>
    <property type="match status" value="2"/>
</dbReference>
<dbReference type="PANTHER" id="PTHR30600:SF7">
    <property type="entry name" value="CYTOCHROME C PEROXIDASE-RELATED"/>
    <property type="match status" value="1"/>
</dbReference>
<keyword evidence="4" id="KW-0732">Signal</keyword>
<keyword evidence="5" id="KW-0574">Periplasm</keyword>
<dbReference type="PIRSF" id="PIRSF000294">
    <property type="entry name" value="Cytochrome-c_peroxidase"/>
    <property type="match status" value="1"/>
</dbReference>
<reference evidence="12 13" key="1">
    <citation type="submission" date="2012-05" db="EMBL/GenBank/DDBJ databases">
        <title>Finished chromosome of genome of Chamaesiphon sp. PCC 6605.</title>
        <authorList>
            <consortium name="US DOE Joint Genome Institute"/>
            <person name="Gugger M."/>
            <person name="Coursin T."/>
            <person name="Rippka R."/>
            <person name="Tandeau De Marsac N."/>
            <person name="Huntemann M."/>
            <person name="Wei C.-L."/>
            <person name="Han J."/>
            <person name="Detter J.C."/>
            <person name="Han C."/>
            <person name="Tapia R."/>
            <person name="Chen A."/>
            <person name="Kyrpides N."/>
            <person name="Mavromatis K."/>
            <person name="Markowitz V."/>
            <person name="Szeto E."/>
            <person name="Ivanova N."/>
            <person name="Pagani I."/>
            <person name="Pati A."/>
            <person name="Goodwin L."/>
            <person name="Nordberg H.P."/>
            <person name="Cantor M.N."/>
            <person name="Hua S.X."/>
            <person name="Woyke T."/>
            <person name="Kerfeld C.A."/>
        </authorList>
    </citation>
    <scope>NUCLEOTIDE SEQUENCE [LARGE SCALE GENOMIC DNA]</scope>
    <source>
        <strain evidence="13">ATCC 27169 / PCC 6605</strain>
    </source>
</reference>
<comment type="cofactor">
    <cofactor evidence="8">
        <name>heme</name>
        <dbReference type="ChEBI" id="CHEBI:30413"/>
    </cofactor>
    <text evidence="8">Binds 2 heme groups.</text>
</comment>
<feature type="binding site" description="axial binding residue" evidence="9">
    <location>
        <position position="236"/>
    </location>
    <ligand>
        <name>heme c</name>
        <dbReference type="ChEBI" id="CHEBI:61717"/>
        <label>2</label>
    </ligand>
    <ligandPart>
        <name>Fe</name>
        <dbReference type="ChEBI" id="CHEBI:18248"/>
    </ligandPart>
</feature>
<evidence type="ECO:0000256" key="5">
    <source>
        <dbReference type="ARBA" id="ARBA00022764"/>
    </source>
</evidence>
<keyword evidence="7 9" id="KW-0408">Iron</keyword>
<keyword evidence="12" id="KW-0575">Peroxidase</keyword>
<dbReference type="GO" id="GO:0020037">
    <property type="term" value="F:heme binding"/>
    <property type="evidence" value="ECO:0007669"/>
    <property type="project" value="InterPro"/>
</dbReference>
<dbReference type="GO" id="GO:0009055">
    <property type="term" value="F:electron transfer activity"/>
    <property type="evidence" value="ECO:0007669"/>
    <property type="project" value="InterPro"/>
</dbReference>
<evidence type="ECO:0000256" key="9">
    <source>
        <dbReference type="PIRSR" id="PIRSR000294-2"/>
    </source>
</evidence>
<keyword evidence="3 9" id="KW-0479">Metal-binding</keyword>
<evidence type="ECO:0000256" key="4">
    <source>
        <dbReference type="ARBA" id="ARBA00022729"/>
    </source>
</evidence>
<evidence type="ECO:0000256" key="10">
    <source>
        <dbReference type="SAM" id="Phobius"/>
    </source>
</evidence>
<dbReference type="Pfam" id="PF00034">
    <property type="entry name" value="Cytochrom_C"/>
    <property type="match status" value="1"/>
</dbReference>
<feature type="binding site" description="covalent" evidence="8">
    <location>
        <position position="92"/>
    </location>
    <ligand>
        <name>heme c</name>
        <dbReference type="ChEBI" id="CHEBI:61717"/>
        <label>1</label>
    </ligand>
</feature>
<evidence type="ECO:0000259" key="11">
    <source>
        <dbReference type="PROSITE" id="PS51007"/>
    </source>
</evidence>
<keyword evidence="6" id="KW-0560">Oxidoreductase</keyword>
<name>K9UEY5_CHAP6</name>
<feature type="binding site" description="axial binding residue" evidence="9">
    <location>
        <position position="93"/>
    </location>
    <ligand>
        <name>heme c</name>
        <dbReference type="ChEBI" id="CHEBI:61717"/>
        <label>1</label>
    </ligand>
    <ligandPart>
        <name>Fe</name>
        <dbReference type="ChEBI" id="CHEBI:18248"/>
    </ligandPart>
</feature>
<feature type="binding site" description="covalent" evidence="8">
    <location>
        <position position="232"/>
    </location>
    <ligand>
        <name>heme c</name>
        <dbReference type="ChEBI" id="CHEBI:61717"/>
        <label>2</label>
    </ligand>
</feature>
<keyword evidence="10" id="KW-0812">Transmembrane</keyword>
<dbReference type="PATRIC" id="fig|1173020.3.peg.2414"/>
<keyword evidence="10" id="KW-0472">Membrane</keyword>
<dbReference type="GO" id="GO:0042597">
    <property type="term" value="C:periplasmic space"/>
    <property type="evidence" value="ECO:0007669"/>
    <property type="project" value="UniProtKB-SubCell"/>
</dbReference>
<evidence type="ECO:0000256" key="7">
    <source>
        <dbReference type="ARBA" id="ARBA00023004"/>
    </source>
</evidence>
<gene>
    <name evidence="12" type="ORF">Cha6605_2127</name>
</gene>
<evidence type="ECO:0000313" key="12">
    <source>
        <dbReference type="EMBL" id="AFY93213.1"/>
    </source>
</evidence>
<evidence type="ECO:0000256" key="6">
    <source>
        <dbReference type="ARBA" id="ARBA00023002"/>
    </source>
</evidence>
<dbReference type="GO" id="GO:0046872">
    <property type="term" value="F:metal ion binding"/>
    <property type="evidence" value="ECO:0007669"/>
    <property type="project" value="UniProtKB-KW"/>
</dbReference>
<keyword evidence="13" id="KW-1185">Reference proteome</keyword>
<protein>
    <submittedName>
        <fullName evidence="12">Cytochrome c peroxidase</fullName>
    </submittedName>
</protein>
<organism evidence="12 13">
    <name type="scientific">Chamaesiphon minutus (strain ATCC 27169 / PCC 6605)</name>
    <dbReference type="NCBI Taxonomy" id="1173020"/>
    <lineage>
        <taxon>Bacteria</taxon>
        <taxon>Bacillati</taxon>
        <taxon>Cyanobacteriota</taxon>
        <taxon>Cyanophyceae</taxon>
        <taxon>Gomontiellales</taxon>
        <taxon>Chamaesiphonaceae</taxon>
        <taxon>Chamaesiphon</taxon>
    </lineage>
</organism>
<dbReference type="InterPro" id="IPR004852">
    <property type="entry name" value="Di-haem_cyt_c_peroxidsae"/>
</dbReference>
<keyword evidence="2 8" id="KW-0349">Heme</keyword>
<feature type="binding site" description="covalent" evidence="8">
    <location>
        <position position="235"/>
    </location>
    <ligand>
        <name>heme c</name>
        <dbReference type="ChEBI" id="CHEBI:61717"/>
        <label>2</label>
    </ligand>
</feature>
<evidence type="ECO:0000256" key="3">
    <source>
        <dbReference type="ARBA" id="ARBA00022723"/>
    </source>
</evidence>
<dbReference type="RefSeq" id="WP_015159368.1">
    <property type="nucleotide sequence ID" value="NC_019697.1"/>
</dbReference>
<dbReference type="InterPro" id="IPR051395">
    <property type="entry name" value="Cytochrome_c_Peroxidase/MauG"/>
</dbReference>
<feature type="transmembrane region" description="Helical" evidence="10">
    <location>
        <begin position="12"/>
        <end position="30"/>
    </location>
</feature>
<accession>K9UEY5</accession>
<feature type="domain" description="Cytochrome c" evidence="11">
    <location>
        <begin position="218"/>
        <end position="337"/>
    </location>
</feature>
<evidence type="ECO:0000256" key="8">
    <source>
        <dbReference type="PIRSR" id="PIRSR000294-1"/>
    </source>
</evidence>
<dbReference type="AlphaFoldDB" id="K9UEY5"/>
<evidence type="ECO:0000313" key="13">
    <source>
        <dbReference type="Proteomes" id="UP000010366"/>
    </source>
</evidence>
<dbReference type="Pfam" id="PF03150">
    <property type="entry name" value="CCP_MauG"/>
    <property type="match status" value="1"/>
</dbReference>
<dbReference type="eggNOG" id="COG1858">
    <property type="taxonomic scope" value="Bacteria"/>
</dbReference>